<reference evidence="2" key="1">
    <citation type="journal article" date="2018" name="DNA Res.">
        <title>Multiple hybrid de novo genome assembly of finger millet, an orphan allotetraploid crop.</title>
        <authorList>
            <person name="Hatakeyama M."/>
            <person name="Aluri S."/>
            <person name="Balachadran M.T."/>
            <person name="Sivarajan S.R."/>
            <person name="Patrignani A."/>
            <person name="Gruter S."/>
            <person name="Poveda L."/>
            <person name="Shimizu-Inatsugi R."/>
            <person name="Baeten J."/>
            <person name="Francoijs K.J."/>
            <person name="Nataraja K.N."/>
            <person name="Reddy Y.A.N."/>
            <person name="Phadnis S."/>
            <person name="Ravikumar R.L."/>
            <person name="Schlapbach R."/>
            <person name="Sreeman S.M."/>
            <person name="Shimizu K.K."/>
        </authorList>
    </citation>
    <scope>NUCLEOTIDE SEQUENCE</scope>
</reference>
<organism evidence="2 3">
    <name type="scientific">Eleusine coracana subsp. coracana</name>
    <dbReference type="NCBI Taxonomy" id="191504"/>
    <lineage>
        <taxon>Eukaryota</taxon>
        <taxon>Viridiplantae</taxon>
        <taxon>Streptophyta</taxon>
        <taxon>Embryophyta</taxon>
        <taxon>Tracheophyta</taxon>
        <taxon>Spermatophyta</taxon>
        <taxon>Magnoliopsida</taxon>
        <taxon>Liliopsida</taxon>
        <taxon>Poales</taxon>
        <taxon>Poaceae</taxon>
        <taxon>PACMAD clade</taxon>
        <taxon>Chloridoideae</taxon>
        <taxon>Cynodonteae</taxon>
        <taxon>Eleusininae</taxon>
        <taxon>Eleusine</taxon>
    </lineage>
</organism>
<protein>
    <submittedName>
        <fullName evidence="2">Uncharacterized protein</fullName>
    </submittedName>
</protein>
<evidence type="ECO:0000313" key="3">
    <source>
        <dbReference type="Proteomes" id="UP001054889"/>
    </source>
</evidence>
<comment type="caution">
    <text evidence="2">The sequence shown here is derived from an EMBL/GenBank/DDBJ whole genome shotgun (WGS) entry which is preliminary data.</text>
</comment>
<dbReference type="AlphaFoldDB" id="A0AAV5FJD9"/>
<evidence type="ECO:0000256" key="1">
    <source>
        <dbReference type="SAM" id="MobiDB-lite"/>
    </source>
</evidence>
<dbReference type="Proteomes" id="UP001054889">
    <property type="component" value="Unassembled WGS sequence"/>
</dbReference>
<reference evidence="2" key="2">
    <citation type="submission" date="2021-12" db="EMBL/GenBank/DDBJ databases">
        <title>Resequencing data analysis of finger millet.</title>
        <authorList>
            <person name="Hatakeyama M."/>
            <person name="Aluri S."/>
            <person name="Balachadran M.T."/>
            <person name="Sivarajan S.R."/>
            <person name="Poveda L."/>
            <person name="Shimizu-Inatsugi R."/>
            <person name="Schlapbach R."/>
            <person name="Sreeman S.M."/>
            <person name="Shimizu K.K."/>
        </authorList>
    </citation>
    <scope>NUCLEOTIDE SEQUENCE</scope>
</reference>
<name>A0AAV5FJD9_ELECO</name>
<proteinExistence type="predicted"/>
<gene>
    <name evidence="2" type="primary">gb23246</name>
    <name evidence="2" type="ORF">PR202_gb23246</name>
</gene>
<sequence length="195" mass="21382">MSNSMSSLDCTRPYSTQNPGVASCRQRYASQCPTQNPGLRVNNEIASCRGRVPGTLRLRHGPGHVPPDPHLEQVAPAMVQRRVDGQQGPPDPSSYFTVMDVAHMTPTSRSASPPLMAPPRRCYVMVRRSGKLELQSWNNTARKGDVLDETPRVECSRYIPLYMARSAIAICDHTGGGVPGCSRCLEGFEPMSVEE</sequence>
<keyword evidence="3" id="KW-1185">Reference proteome</keyword>
<dbReference type="EMBL" id="BQKI01000085">
    <property type="protein sequence ID" value="GJN34570.1"/>
    <property type="molecule type" value="Genomic_DNA"/>
</dbReference>
<accession>A0AAV5FJD9</accession>
<feature type="region of interest" description="Disordered" evidence="1">
    <location>
        <begin position="1"/>
        <end position="20"/>
    </location>
</feature>
<evidence type="ECO:0000313" key="2">
    <source>
        <dbReference type="EMBL" id="GJN34570.1"/>
    </source>
</evidence>